<dbReference type="AlphaFoldDB" id="A0A157ZPQ2"/>
<organism evidence="1 2">
    <name type="scientific">Caballeronia glebae</name>
    <dbReference type="NCBI Taxonomy" id="1777143"/>
    <lineage>
        <taxon>Bacteria</taxon>
        <taxon>Pseudomonadati</taxon>
        <taxon>Pseudomonadota</taxon>
        <taxon>Betaproteobacteria</taxon>
        <taxon>Burkholderiales</taxon>
        <taxon>Burkholderiaceae</taxon>
        <taxon>Caballeronia</taxon>
    </lineage>
</organism>
<reference evidence="1" key="1">
    <citation type="submission" date="2016-01" db="EMBL/GenBank/DDBJ databases">
        <authorList>
            <person name="Peeters C."/>
        </authorList>
    </citation>
    <scope>NUCLEOTIDE SEQUENCE [LARGE SCALE GENOMIC DNA]</scope>
    <source>
        <strain evidence="1">LMG 29325</strain>
    </source>
</reference>
<proteinExistence type="predicted"/>
<sequence length="80" mass="8955">MLKIIQGTLPSNIDPNWLKELQEYSARRGEIEAEVRKQMGESDDDDNAGFIRALMSFPKIDCDDSIFDRHADNGASDVPG</sequence>
<dbReference type="STRING" id="1777143.AWB82_01039"/>
<gene>
    <name evidence="1" type="ORF">AWB82_01039</name>
</gene>
<comment type="caution">
    <text evidence="1">The sequence shown here is derived from an EMBL/GenBank/DDBJ whole genome shotgun (WGS) entry which is preliminary data.</text>
</comment>
<name>A0A157ZPQ2_9BURK</name>
<keyword evidence="2" id="KW-1185">Reference proteome</keyword>
<protein>
    <submittedName>
        <fullName evidence="1">Uncharacterized protein</fullName>
    </submittedName>
</protein>
<dbReference type="EMBL" id="FCOJ02000005">
    <property type="protein sequence ID" value="SAK47483.1"/>
    <property type="molecule type" value="Genomic_DNA"/>
</dbReference>
<dbReference type="OrthoDB" id="9133053at2"/>
<dbReference type="RefSeq" id="WP_086966077.1">
    <property type="nucleotide sequence ID" value="NZ_FCOJ02000005.1"/>
</dbReference>
<evidence type="ECO:0000313" key="1">
    <source>
        <dbReference type="EMBL" id="SAK47483.1"/>
    </source>
</evidence>
<dbReference type="Proteomes" id="UP000054596">
    <property type="component" value="Unassembled WGS sequence"/>
</dbReference>
<accession>A0A157ZPQ2</accession>
<evidence type="ECO:0000313" key="2">
    <source>
        <dbReference type="Proteomes" id="UP000054596"/>
    </source>
</evidence>